<dbReference type="InterPro" id="IPR015424">
    <property type="entry name" value="PyrdxlP-dep_Trfase"/>
</dbReference>
<keyword evidence="6 7" id="KW-0368">Histidine biosynthesis</keyword>
<evidence type="ECO:0000256" key="3">
    <source>
        <dbReference type="ARBA" id="ARBA00022576"/>
    </source>
</evidence>
<accession>A0ABS2DLS0</accession>
<comment type="similarity">
    <text evidence="7">Belongs to the class-II pyridoxal-phosphate-dependent aminotransferase family. Histidinol-phosphate aminotransferase subfamily.</text>
</comment>
<comment type="pathway">
    <text evidence="7">Amino-acid biosynthesis; L-histidine biosynthesis; L-histidine from 5-phospho-alpha-D-ribose 1-diphosphate: step 7/9.</text>
</comment>
<evidence type="ECO:0000313" key="9">
    <source>
        <dbReference type="EMBL" id="MBM6619427.1"/>
    </source>
</evidence>
<dbReference type="RefSeq" id="WP_204204879.1">
    <property type="nucleotide sequence ID" value="NZ_JAFELM010000043.1"/>
</dbReference>
<dbReference type="Pfam" id="PF00155">
    <property type="entry name" value="Aminotran_1_2"/>
    <property type="match status" value="1"/>
</dbReference>
<gene>
    <name evidence="7" type="primary">hisC</name>
    <name evidence="9" type="ORF">JR050_17330</name>
</gene>
<dbReference type="SUPFAM" id="SSF53383">
    <property type="entry name" value="PLP-dependent transferases"/>
    <property type="match status" value="1"/>
</dbReference>
<name>A0ABS2DLS0_9BACI</name>
<dbReference type="PANTHER" id="PTHR43643">
    <property type="entry name" value="HISTIDINOL-PHOSPHATE AMINOTRANSFERASE 2"/>
    <property type="match status" value="1"/>
</dbReference>
<keyword evidence="10" id="KW-1185">Reference proteome</keyword>
<reference evidence="9 10" key="1">
    <citation type="submission" date="2021-02" db="EMBL/GenBank/DDBJ databases">
        <title>Bacillus sp. RD4P76, an endophyte from a halophyte.</title>
        <authorList>
            <person name="Sun J.-Q."/>
        </authorList>
    </citation>
    <scope>NUCLEOTIDE SEQUENCE [LARGE SCALE GENOMIC DNA]</scope>
    <source>
        <strain evidence="9 10">RD4P76</strain>
    </source>
</reference>
<dbReference type="PANTHER" id="PTHR43643:SF3">
    <property type="entry name" value="HISTIDINOL-PHOSPHATE AMINOTRANSFERASE"/>
    <property type="match status" value="1"/>
</dbReference>
<keyword evidence="3 7" id="KW-0032">Aminotransferase</keyword>
<dbReference type="GO" id="GO:0004400">
    <property type="term" value="F:histidinol-phosphate transaminase activity"/>
    <property type="evidence" value="ECO:0007669"/>
    <property type="project" value="UniProtKB-EC"/>
</dbReference>
<evidence type="ECO:0000256" key="2">
    <source>
        <dbReference type="ARBA" id="ARBA00011738"/>
    </source>
</evidence>
<feature type="domain" description="Aminotransferase class I/classII large" evidence="8">
    <location>
        <begin position="37"/>
        <end position="357"/>
    </location>
</feature>
<dbReference type="InterPro" id="IPR005861">
    <property type="entry name" value="HisP_aminotrans"/>
</dbReference>
<evidence type="ECO:0000256" key="7">
    <source>
        <dbReference type="HAMAP-Rule" id="MF_01023"/>
    </source>
</evidence>
<keyword evidence="5 7" id="KW-0663">Pyridoxal phosphate</keyword>
<keyword evidence="7" id="KW-0028">Amino-acid biosynthesis</keyword>
<evidence type="ECO:0000256" key="5">
    <source>
        <dbReference type="ARBA" id="ARBA00022898"/>
    </source>
</evidence>
<comment type="subunit">
    <text evidence="2 7">Homodimer.</text>
</comment>
<dbReference type="InterPro" id="IPR050106">
    <property type="entry name" value="HistidinolP_aminotransfase"/>
</dbReference>
<dbReference type="Proteomes" id="UP001518925">
    <property type="component" value="Unassembled WGS sequence"/>
</dbReference>
<dbReference type="InterPro" id="IPR015422">
    <property type="entry name" value="PyrdxlP-dep_Trfase_small"/>
</dbReference>
<keyword evidence="4 7" id="KW-0808">Transferase</keyword>
<comment type="cofactor">
    <cofactor evidence="1 7">
        <name>pyridoxal 5'-phosphate</name>
        <dbReference type="ChEBI" id="CHEBI:597326"/>
    </cofactor>
</comment>
<evidence type="ECO:0000313" key="10">
    <source>
        <dbReference type="Proteomes" id="UP001518925"/>
    </source>
</evidence>
<sequence length="369" mass="41503">MMLKIKTRTEVESITPYVLGKRLNEIQEEFGLKEIRKLSENENIYGCSVKVKNYLANLAEQLHLYPDGSVTDSAAAVSTHLHVKRNQLVFGNGSDEVIRLIAKAYLNYGDEAVMADKTFPRYRSNVFLEGGKPVLVPLVNGVHDLSGMLEAITVKTKMVFVCNPNNPTGTIVGKEELLAFIEQIPSHILVIVDEAYYEYVTTDDYLQTIPLLSKFSNLVILRTFSKIYGLASLRIGYGVMNEEIATQLTKVKDVFNVNQVAQRAAEISIRDVAHVQTCKEKNQIERAFLEKELGKLGLTYFPSEANFMMIDCGCTGDEITNELLRNGIVVRTGSLLGFPNKIRYTIGTRNDNQKFVSILEQKLRQGEYK</sequence>
<feature type="modified residue" description="N6-(pyridoxal phosphate)lysine" evidence="7">
    <location>
        <position position="226"/>
    </location>
</feature>
<evidence type="ECO:0000256" key="1">
    <source>
        <dbReference type="ARBA" id="ARBA00001933"/>
    </source>
</evidence>
<evidence type="ECO:0000256" key="6">
    <source>
        <dbReference type="ARBA" id="ARBA00023102"/>
    </source>
</evidence>
<comment type="caution">
    <text evidence="9">The sequence shown here is derived from an EMBL/GenBank/DDBJ whole genome shotgun (WGS) entry which is preliminary data.</text>
</comment>
<evidence type="ECO:0000259" key="8">
    <source>
        <dbReference type="Pfam" id="PF00155"/>
    </source>
</evidence>
<dbReference type="Gene3D" id="3.90.1150.10">
    <property type="entry name" value="Aspartate Aminotransferase, domain 1"/>
    <property type="match status" value="1"/>
</dbReference>
<proteinExistence type="inferred from homology"/>
<dbReference type="EC" id="2.6.1.9" evidence="7"/>
<evidence type="ECO:0000256" key="4">
    <source>
        <dbReference type="ARBA" id="ARBA00022679"/>
    </source>
</evidence>
<organism evidence="9 10">
    <name type="scientific">Bacillus suaedaesalsae</name>
    <dbReference type="NCBI Taxonomy" id="2810349"/>
    <lineage>
        <taxon>Bacteria</taxon>
        <taxon>Bacillati</taxon>
        <taxon>Bacillota</taxon>
        <taxon>Bacilli</taxon>
        <taxon>Bacillales</taxon>
        <taxon>Bacillaceae</taxon>
        <taxon>Bacillus</taxon>
    </lineage>
</organism>
<dbReference type="EMBL" id="JAFELM010000043">
    <property type="protein sequence ID" value="MBM6619427.1"/>
    <property type="molecule type" value="Genomic_DNA"/>
</dbReference>
<dbReference type="NCBIfam" id="TIGR01141">
    <property type="entry name" value="hisC"/>
    <property type="match status" value="1"/>
</dbReference>
<dbReference type="Gene3D" id="3.40.640.10">
    <property type="entry name" value="Type I PLP-dependent aspartate aminotransferase-like (Major domain)"/>
    <property type="match status" value="1"/>
</dbReference>
<dbReference type="HAMAP" id="MF_01023">
    <property type="entry name" value="HisC_aminotrans_2"/>
    <property type="match status" value="1"/>
</dbReference>
<protein>
    <recommendedName>
        <fullName evidence="7">Histidinol-phosphate aminotransferase</fullName>
        <ecNumber evidence="7">2.6.1.9</ecNumber>
    </recommendedName>
    <alternativeName>
        <fullName evidence="7">Imidazole acetol-phosphate transaminase</fullName>
    </alternativeName>
</protein>
<dbReference type="InterPro" id="IPR015421">
    <property type="entry name" value="PyrdxlP-dep_Trfase_major"/>
</dbReference>
<dbReference type="InterPro" id="IPR004839">
    <property type="entry name" value="Aminotransferase_I/II_large"/>
</dbReference>
<dbReference type="CDD" id="cd00609">
    <property type="entry name" value="AAT_like"/>
    <property type="match status" value="1"/>
</dbReference>
<comment type="catalytic activity">
    <reaction evidence="7">
        <text>L-histidinol phosphate + 2-oxoglutarate = 3-(imidazol-4-yl)-2-oxopropyl phosphate + L-glutamate</text>
        <dbReference type="Rhea" id="RHEA:23744"/>
        <dbReference type="ChEBI" id="CHEBI:16810"/>
        <dbReference type="ChEBI" id="CHEBI:29985"/>
        <dbReference type="ChEBI" id="CHEBI:57766"/>
        <dbReference type="ChEBI" id="CHEBI:57980"/>
        <dbReference type="EC" id="2.6.1.9"/>
    </reaction>
</comment>